<name>A0ABQ8UDP7_9EUKA</name>
<dbReference type="Proteomes" id="UP001141327">
    <property type="component" value="Unassembled WGS sequence"/>
</dbReference>
<feature type="transmembrane region" description="Helical" evidence="1">
    <location>
        <begin position="12"/>
        <end position="27"/>
    </location>
</feature>
<keyword evidence="1" id="KW-0812">Transmembrane</keyword>
<sequence length="560" mass="61123">MSLSSFNELWKRSALFLGTVGGALWLTRTRFRATSVVHYRDLPLMYRLALGVSSGSPVVIILVLFVVCRLKRTCDPLGLVSFERAGLNLGPHFTPEDTSGEMQYCGCSFVFDFFERLLVFTGASLQRCMREILIARAPMRRLFEVFDWFTTKTTRSGVAQSFTLSTKRFVLCELDTVILVRSFKAVPLLSPNSPLFLGKHAGPLFSADYFAKGGKFRTSGIAPLALHLALHCISRSLRLSGITPLKENETLDDLPGGAFPWPGYIGHFRGTTRTRASLPIALAQPAGFPSGFELRDGLLKARGTCLLGLGRVVLVTDHSDTVERASASQHLGHVQAHYQVASRGAGASPGTHQVTLNAVIFLLDMAHGLNSLIDNVLVPGVLLQPPSWETRRHGTRAPSGTDSLALEAMSEASHQLTVGAITTRLSSPGDALSRIVPFMRKGFTSFDHRARRERHNLATLHMVTTLGRAHIGHPVSPGTPQTAVPAEKYPSTFRRDRGRLPWQQQREIAAPMCTFLSRPITPSHPIPCSKGHDGGSVPEGEHPCLGPITITPAWGHSVHS</sequence>
<keyword evidence="3" id="KW-1185">Reference proteome</keyword>
<protein>
    <submittedName>
        <fullName evidence="2">Uncharacterized protein</fullName>
    </submittedName>
</protein>
<keyword evidence="1" id="KW-0472">Membrane</keyword>
<proteinExistence type="predicted"/>
<evidence type="ECO:0000313" key="2">
    <source>
        <dbReference type="EMBL" id="KAJ4457405.1"/>
    </source>
</evidence>
<comment type="caution">
    <text evidence="2">The sequence shown here is derived from an EMBL/GenBank/DDBJ whole genome shotgun (WGS) entry which is preliminary data.</text>
</comment>
<dbReference type="EMBL" id="JAPMOS010000047">
    <property type="protein sequence ID" value="KAJ4457405.1"/>
    <property type="molecule type" value="Genomic_DNA"/>
</dbReference>
<accession>A0ABQ8UDP7</accession>
<keyword evidence="1" id="KW-1133">Transmembrane helix</keyword>
<feature type="transmembrane region" description="Helical" evidence="1">
    <location>
        <begin position="48"/>
        <end position="67"/>
    </location>
</feature>
<evidence type="ECO:0000256" key="1">
    <source>
        <dbReference type="SAM" id="Phobius"/>
    </source>
</evidence>
<evidence type="ECO:0000313" key="3">
    <source>
        <dbReference type="Proteomes" id="UP001141327"/>
    </source>
</evidence>
<organism evidence="2 3">
    <name type="scientific">Paratrimastix pyriformis</name>
    <dbReference type="NCBI Taxonomy" id="342808"/>
    <lineage>
        <taxon>Eukaryota</taxon>
        <taxon>Metamonada</taxon>
        <taxon>Preaxostyla</taxon>
        <taxon>Paratrimastigidae</taxon>
        <taxon>Paratrimastix</taxon>
    </lineage>
</organism>
<gene>
    <name evidence="2" type="ORF">PAPYR_7104</name>
</gene>
<reference evidence="2" key="1">
    <citation type="journal article" date="2022" name="bioRxiv">
        <title>Genomics of Preaxostyla Flagellates Illuminates Evolutionary Transitions and the Path Towards Mitochondrial Loss.</title>
        <authorList>
            <person name="Novak L.V.F."/>
            <person name="Treitli S.C."/>
            <person name="Pyrih J."/>
            <person name="Halakuc P."/>
            <person name="Pipaliya S.V."/>
            <person name="Vacek V."/>
            <person name="Brzon O."/>
            <person name="Soukal P."/>
            <person name="Eme L."/>
            <person name="Dacks J.B."/>
            <person name="Karnkowska A."/>
            <person name="Elias M."/>
            <person name="Hampl V."/>
        </authorList>
    </citation>
    <scope>NUCLEOTIDE SEQUENCE</scope>
    <source>
        <strain evidence="2">RCP-MX</strain>
    </source>
</reference>